<evidence type="ECO:0000256" key="4">
    <source>
        <dbReference type="ARBA" id="ARBA00022989"/>
    </source>
</evidence>
<dbReference type="EMBL" id="AZZX01000006">
    <property type="protein sequence ID" value="ETS16676.1"/>
    <property type="molecule type" value="Genomic_DNA"/>
</dbReference>
<comment type="caution">
    <text evidence="7">The sequence shown here is derived from an EMBL/GenBank/DDBJ whole genome shotgun (WGS) entry which is preliminary data.</text>
</comment>
<evidence type="ECO:0000256" key="3">
    <source>
        <dbReference type="ARBA" id="ARBA00022692"/>
    </source>
</evidence>
<dbReference type="Proteomes" id="UP000018945">
    <property type="component" value="Unassembled WGS sequence"/>
</dbReference>
<keyword evidence="3 6" id="KW-0812">Transmembrane</keyword>
<evidence type="ECO:0000313" key="8">
    <source>
        <dbReference type="Proteomes" id="UP000018945"/>
    </source>
</evidence>
<feature type="transmembrane region" description="Helical" evidence="6">
    <location>
        <begin position="78"/>
        <end position="105"/>
    </location>
</feature>
<dbReference type="HOGENOM" id="CLU_172350_0_0_5"/>
<evidence type="ECO:0000256" key="2">
    <source>
        <dbReference type="ARBA" id="ARBA00022475"/>
    </source>
</evidence>
<dbReference type="PATRIC" id="fig|1402976.3.peg.312"/>
<evidence type="ECO:0008006" key="9">
    <source>
        <dbReference type="Google" id="ProtNLM"/>
    </source>
</evidence>
<accession>W3TZA6</accession>
<evidence type="ECO:0000256" key="5">
    <source>
        <dbReference type="ARBA" id="ARBA00023136"/>
    </source>
</evidence>
<feature type="transmembrane region" description="Helical" evidence="6">
    <location>
        <begin position="12"/>
        <end position="42"/>
    </location>
</feature>
<keyword evidence="4 6" id="KW-1133">Transmembrane helix</keyword>
<dbReference type="AlphaFoldDB" id="W3TZA6"/>
<reference evidence="7 8" key="1">
    <citation type="submission" date="2013-12" db="EMBL/GenBank/DDBJ databases">
        <title>The Genome Sequence of Bartonella quintana JK 73.</title>
        <authorList>
            <consortium name="The Broad Institute Genomics Platform"/>
            <consortium name="The Broad Institute Genome Sequencing Center for Infectious Disease"/>
            <person name="Feldgarden M."/>
            <person name="Kirby J."/>
            <person name="Birtles R."/>
            <person name="Dasch G."/>
            <person name="Hendrix L."/>
            <person name="Koehler J."/>
            <person name="Kosoy M."/>
            <person name="Young S."/>
            <person name="Zeng Q."/>
            <person name="Gargeya S."/>
            <person name="Fitzgerald M."/>
            <person name="Abouelleil A."/>
            <person name="Alvarado L."/>
            <person name="Chapman S.B."/>
            <person name="Gainer-Dewar J."/>
            <person name="Goldberg J."/>
            <person name="Griggs A."/>
            <person name="Gujja S."/>
            <person name="Hansen M."/>
            <person name="Howarth C."/>
            <person name="Imamovic A."/>
            <person name="Ireland A."/>
            <person name="Larimer J."/>
            <person name="McCowan C."/>
            <person name="Murphy C."/>
            <person name="Pearson M."/>
            <person name="Poon T.W."/>
            <person name="Priest M."/>
            <person name="Roberts A."/>
            <person name="Saif S."/>
            <person name="Shea T."/>
            <person name="Sykes S."/>
            <person name="Wortman J."/>
            <person name="Nusbaum C."/>
            <person name="Birren B."/>
        </authorList>
    </citation>
    <scope>NUCLEOTIDE SEQUENCE [LARGE SCALE GENOMIC DNA]</scope>
    <source>
        <strain evidence="7 8">JK 73</strain>
    </source>
</reference>
<sequence>MILDLIKHVNFHLVLFGIFAFSSVIKLGLIYAFVAIGVYLSFRILDFPDLTVDGSFLLGSCVCGVLILLGFNPWTAMVCAFFAGMVAGLLTALLNLWFGILNFWLQF</sequence>
<proteinExistence type="predicted"/>
<comment type="subcellular location">
    <subcellularLocation>
        <location evidence="1">Cell membrane</location>
        <topology evidence="1">Multi-pass membrane protein</topology>
    </subcellularLocation>
</comment>
<evidence type="ECO:0000256" key="6">
    <source>
        <dbReference type="SAM" id="Phobius"/>
    </source>
</evidence>
<dbReference type="GO" id="GO:0022857">
    <property type="term" value="F:transmembrane transporter activity"/>
    <property type="evidence" value="ECO:0007669"/>
    <property type="project" value="InterPro"/>
</dbReference>
<organism evidence="7 8">
    <name type="scientific">Bartonella quintana JK 73</name>
    <dbReference type="NCBI Taxonomy" id="1402976"/>
    <lineage>
        <taxon>Bacteria</taxon>
        <taxon>Pseudomonadati</taxon>
        <taxon>Pseudomonadota</taxon>
        <taxon>Alphaproteobacteria</taxon>
        <taxon>Hyphomicrobiales</taxon>
        <taxon>Bartonellaceae</taxon>
        <taxon>Bartonella</taxon>
    </lineage>
</organism>
<dbReference type="Pfam" id="PF02653">
    <property type="entry name" value="BPD_transp_2"/>
    <property type="match status" value="1"/>
</dbReference>
<keyword evidence="2" id="KW-1003">Cell membrane</keyword>
<name>W3TZA6_BARQI</name>
<gene>
    <name evidence="7" type="ORF">Q649_00232</name>
</gene>
<keyword evidence="5 6" id="KW-0472">Membrane</keyword>
<protein>
    <recommendedName>
        <fullName evidence="9">ABC transporter permease</fullName>
    </recommendedName>
</protein>
<dbReference type="InterPro" id="IPR001851">
    <property type="entry name" value="ABC_transp_permease"/>
</dbReference>
<dbReference type="GO" id="GO:0005886">
    <property type="term" value="C:plasma membrane"/>
    <property type="evidence" value="ECO:0007669"/>
    <property type="project" value="UniProtKB-SubCell"/>
</dbReference>
<evidence type="ECO:0000313" key="7">
    <source>
        <dbReference type="EMBL" id="ETS16676.1"/>
    </source>
</evidence>
<feature type="transmembrane region" description="Helical" evidence="6">
    <location>
        <begin position="54"/>
        <end position="71"/>
    </location>
</feature>
<evidence type="ECO:0000256" key="1">
    <source>
        <dbReference type="ARBA" id="ARBA00004651"/>
    </source>
</evidence>